<comment type="similarity">
    <text evidence="1">Belongs to the avfA family.</text>
</comment>
<protein>
    <recommendedName>
        <fullName evidence="2">NAD(P)-binding domain-containing protein</fullName>
    </recommendedName>
</protein>
<dbReference type="InterPro" id="IPR036291">
    <property type="entry name" value="NAD(P)-bd_dom_sf"/>
</dbReference>
<keyword evidence="4" id="KW-1185">Reference proteome</keyword>
<dbReference type="InterPro" id="IPR051606">
    <property type="entry name" value="Polyketide_Oxido-like"/>
</dbReference>
<name>A0AA38WWN3_9EURO</name>
<evidence type="ECO:0000313" key="3">
    <source>
        <dbReference type="EMBL" id="KAJ9602513.1"/>
    </source>
</evidence>
<evidence type="ECO:0000259" key="2">
    <source>
        <dbReference type="Pfam" id="PF13460"/>
    </source>
</evidence>
<dbReference type="EMBL" id="JAPDRK010000026">
    <property type="protein sequence ID" value="KAJ9602513.1"/>
    <property type="molecule type" value="Genomic_DNA"/>
</dbReference>
<dbReference type="Gene3D" id="3.40.50.720">
    <property type="entry name" value="NAD(P)-binding Rossmann-like Domain"/>
    <property type="match status" value="1"/>
</dbReference>
<accession>A0AA38WWN3</accession>
<dbReference type="AlphaFoldDB" id="A0AA38WWN3"/>
<dbReference type="InterPro" id="IPR016040">
    <property type="entry name" value="NAD(P)-bd_dom"/>
</dbReference>
<dbReference type="Pfam" id="PF13460">
    <property type="entry name" value="NAD_binding_10"/>
    <property type="match status" value="1"/>
</dbReference>
<dbReference type="PANTHER" id="PTHR43355:SF2">
    <property type="entry name" value="FLAVIN REDUCTASE (NADPH)"/>
    <property type="match status" value="1"/>
</dbReference>
<organism evidence="3 4">
    <name type="scientific">Cladophialophora chaetospira</name>
    <dbReference type="NCBI Taxonomy" id="386627"/>
    <lineage>
        <taxon>Eukaryota</taxon>
        <taxon>Fungi</taxon>
        <taxon>Dikarya</taxon>
        <taxon>Ascomycota</taxon>
        <taxon>Pezizomycotina</taxon>
        <taxon>Eurotiomycetes</taxon>
        <taxon>Chaetothyriomycetidae</taxon>
        <taxon>Chaetothyriales</taxon>
        <taxon>Herpotrichiellaceae</taxon>
        <taxon>Cladophialophora</taxon>
    </lineage>
</organism>
<evidence type="ECO:0000313" key="4">
    <source>
        <dbReference type="Proteomes" id="UP001172673"/>
    </source>
</evidence>
<dbReference type="SUPFAM" id="SSF51735">
    <property type="entry name" value="NAD(P)-binding Rossmann-fold domains"/>
    <property type="match status" value="1"/>
</dbReference>
<dbReference type="Proteomes" id="UP001172673">
    <property type="component" value="Unassembled WGS sequence"/>
</dbReference>
<proteinExistence type="inferred from homology"/>
<sequence>MEKEHLLLLGATGLTGLAFIDLYLSHTTSTRPYLTLYVRSIDKLPSSISTPPAAKVRIVTGSLELASQFACATECAAEGFPPVTTVIISIGSYLSVSPIVTRFLWTQPTPLTEAFSSTIVPQLKRAGVKRIMTLSTPASTTVEYERKNMSLKWRLAGWMPYLFAPQGHEEMKGLARVTMTESDGLEWTVFRVPHLTLGPDTGVVAGLLDEKYGGSFDLSRAGLARWIWDEIKGRKWVGQMVMLGNA</sequence>
<reference evidence="3" key="1">
    <citation type="submission" date="2022-10" db="EMBL/GenBank/DDBJ databases">
        <title>Culturing micro-colonial fungi from biological soil crusts in the Mojave desert and describing Neophaeococcomyces mojavensis, and introducing the new genera and species Taxawa tesnikishii.</title>
        <authorList>
            <person name="Kurbessoian T."/>
            <person name="Stajich J.E."/>
        </authorList>
    </citation>
    <scope>NUCLEOTIDE SEQUENCE</scope>
    <source>
        <strain evidence="3">TK_41</strain>
    </source>
</reference>
<gene>
    <name evidence="3" type="ORF">H2200_013056</name>
</gene>
<comment type="caution">
    <text evidence="3">The sequence shown here is derived from an EMBL/GenBank/DDBJ whole genome shotgun (WGS) entry which is preliminary data.</text>
</comment>
<dbReference type="GO" id="GO:0042602">
    <property type="term" value="F:riboflavin reductase (NADPH) activity"/>
    <property type="evidence" value="ECO:0007669"/>
    <property type="project" value="TreeGrafter"/>
</dbReference>
<dbReference type="PANTHER" id="PTHR43355">
    <property type="entry name" value="FLAVIN REDUCTASE (NADPH)"/>
    <property type="match status" value="1"/>
</dbReference>
<evidence type="ECO:0000256" key="1">
    <source>
        <dbReference type="ARBA" id="ARBA00038376"/>
    </source>
</evidence>
<feature type="domain" description="NAD(P)-binding" evidence="2">
    <location>
        <begin position="10"/>
        <end position="230"/>
    </location>
</feature>
<dbReference type="GO" id="GO:0004074">
    <property type="term" value="F:biliverdin reductase [NAD(P)H] activity"/>
    <property type="evidence" value="ECO:0007669"/>
    <property type="project" value="TreeGrafter"/>
</dbReference>